<comment type="catalytic activity">
    <reaction evidence="7">
        <text>a (2S)-2-hydroxycarboxylate + O2 = a 2-oxocarboxylate + H2O2</text>
        <dbReference type="Rhea" id="RHEA:16789"/>
        <dbReference type="ChEBI" id="CHEBI:15379"/>
        <dbReference type="ChEBI" id="CHEBI:16240"/>
        <dbReference type="ChEBI" id="CHEBI:35179"/>
        <dbReference type="ChEBI" id="CHEBI:58123"/>
        <dbReference type="EC" id="1.1.3.15"/>
    </reaction>
    <physiologicalReaction direction="left-to-right" evidence="7">
        <dbReference type="Rhea" id="RHEA:16790"/>
    </physiologicalReaction>
</comment>
<evidence type="ECO:0000256" key="5">
    <source>
        <dbReference type="ARBA" id="ARBA00023002"/>
    </source>
</evidence>
<dbReference type="CDD" id="cd02809">
    <property type="entry name" value="alpha_hydroxyacid_oxid_FMN"/>
    <property type="match status" value="1"/>
</dbReference>
<feature type="active site" description="Proton acceptor" evidence="9">
    <location>
        <position position="258"/>
    </location>
</feature>
<evidence type="ECO:0000259" key="11">
    <source>
        <dbReference type="PROSITE" id="PS51349"/>
    </source>
</evidence>
<evidence type="ECO:0000256" key="8">
    <source>
        <dbReference type="ARBA" id="ARBA00029327"/>
    </source>
</evidence>
<evidence type="ECO:0000256" key="4">
    <source>
        <dbReference type="ARBA" id="ARBA00022643"/>
    </source>
</evidence>
<evidence type="ECO:0000313" key="12">
    <source>
        <dbReference type="EMBL" id="KAJ8288727.1"/>
    </source>
</evidence>
<evidence type="ECO:0000256" key="9">
    <source>
        <dbReference type="PIRSR" id="PIRSR000138-1"/>
    </source>
</evidence>
<dbReference type="PANTHER" id="PTHR10578:SF107">
    <property type="entry name" value="2-HYDROXYACID OXIDASE 1"/>
    <property type="match status" value="1"/>
</dbReference>
<dbReference type="PROSITE" id="PS51349">
    <property type="entry name" value="FMN_HYDROXY_ACID_DH_2"/>
    <property type="match status" value="1"/>
</dbReference>
<feature type="binding site" evidence="10">
    <location>
        <begin position="77"/>
        <end position="79"/>
    </location>
    <ligand>
        <name>FMN</name>
        <dbReference type="ChEBI" id="CHEBI:58210"/>
    </ligand>
</feature>
<feature type="binding site" evidence="10">
    <location>
        <position position="128"/>
    </location>
    <ligand>
        <name>FMN</name>
        <dbReference type="ChEBI" id="CHEBI:58210"/>
    </ligand>
</feature>
<dbReference type="PROSITE" id="PS00557">
    <property type="entry name" value="FMN_HYDROXY_ACID_DH_1"/>
    <property type="match status" value="1"/>
</dbReference>
<evidence type="ECO:0000256" key="10">
    <source>
        <dbReference type="PIRSR" id="PIRSR000138-2"/>
    </source>
</evidence>
<dbReference type="AlphaFoldDB" id="A0A9Q1E2Z6"/>
<feature type="binding site" evidence="10">
    <location>
        <position position="234"/>
    </location>
    <ligand>
        <name>FMN</name>
        <dbReference type="ChEBI" id="CHEBI:58210"/>
    </ligand>
</feature>
<comment type="catalytic activity">
    <reaction evidence="8">
        <text>2-hydroxyoctanoate + O2 = 2-oxooctanoate + H2O2</text>
        <dbReference type="Rhea" id="RHEA:67940"/>
        <dbReference type="ChEBI" id="CHEBI:15379"/>
        <dbReference type="ChEBI" id="CHEBI:16240"/>
        <dbReference type="ChEBI" id="CHEBI:133514"/>
        <dbReference type="ChEBI" id="CHEBI:176689"/>
    </reaction>
    <physiologicalReaction direction="left-to-right" evidence="8">
        <dbReference type="Rhea" id="RHEA:67941"/>
    </physiologicalReaction>
</comment>
<keyword evidence="4 10" id="KW-0288">FMN</keyword>
<dbReference type="OrthoDB" id="25826at2759"/>
<feature type="binding site" evidence="10">
    <location>
        <position position="256"/>
    </location>
    <ligand>
        <name>FMN</name>
        <dbReference type="ChEBI" id="CHEBI:58210"/>
    </ligand>
</feature>
<keyword evidence="13" id="KW-1185">Reference proteome</keyword>
<evidence type="ECO:0000256" key="7">
    <source>
        <dbReference type="ARBA" id="ARBA00029325"/>
    </source>
</evidence>
<accession>A0A9Q1E2Z6</accession>
<comment type="similarity">
    <text evidence="6">Belongs to the FMN-dependent alpha-hydroxy acid dehydrogenase family.</text>
</comment>
<dbReference type="GO" id="GO:0010181">
    <property type="term" value="F:FMN binding"/>
    <property type="evidence" value="ECO:0007669"/>
    <property type="project" value="InterPro"/>
</dbReference>
<feature type="binding site" evidence="10">
    <location>
        <position position="106"/>
    </location>
    <ligand>
        <name>FMN</name>
        <dbReference type="ChEBI" id="CHEBI:58210"/>
    </ligand>
</feature>
<dbReference type="InterPro" id="IPR037396">
    <property type="entry name" value="FMN_HAD"/>
</dbReference>
<sequence length="357" mass="38664">MGSGNASRSDGMVKGVDEETEGFRLNEGADEQETLADNVAAFSRWRLYPRVLRDVSQVDMSISVLGQQLSMPVCVAATGMQKMAHPDGEIATMRACSSAGTGMMLSSFSTSSIEEVAEAGPSGVRWMQLYICKDRNLTLSLVRRAERAGYTGIFVTVDTPYLGRRRNDMRNQFRLPSHVRLPNLHSPDLVFSGKEGFSEDNSLAEYVDQTIDPSLQSEDIVWLKKMTSLPVVLKGVLTAEDAKLALQCGVDGILVSNHGGRQLDSVPATIDALPEIVEAVEGRVEVFLDGGVRRGTDVLKALALGARAVFVGRPILWGLACGGDTGVSKILQMLREELRLALALAGKTETMAYHMKG</sequence>
<dbReference type="PIRSF" id="PIRSF000138">
    <property type="entry name" value="Al-hdrx_acd_dh"/>
    <property type="match status" value="1"/>
</dbReference>
<name>A0A9Q1E2Z6_CONCO</name>
<dbReference type="Proteomes" id="UP001152803">
    <property type="component" value="Unassembled WGS sequence"/>
</dbReference>
<gene>
    <name evidence="12" type="ORF">COCON_G00013860</name>
</gene>
<feature type="binding site" evidence="10">
    <location>
        <position position="261"/>
    </location>
    <ligand>
        <name>glyoxylate</name>
        <dbReference type="ChEBI" id="CHEBI:36655"/>
    </ligand>
</feature>
<dbReference type="FunFam" id="3.20.20.70:FF:000056">
    <property type="entry name" value="hydroxyacid oxidase 2"/>
    <property type="match status" value="1"/>
</dbReference>
<dbReference type="PANTHER" id="PTHR10578">
    <property type="entry name" value="S -2-HYDROXY-ACID OXIDASE-RELATED"/>
    <property type="match status" value="1"/>
</dbReference>
<organism evidence="12 13">
    <name type="scientific">Conger conger</name>
    <name type="common">Conger eel</name>
    <name type="synonym">Muraena conger</name>
    <dbReference type="NCBI Taxonomy" id="82655"/>
    <lineage>
        <taxon>Eukaryota</taxon>
        <taxon>Metazoa</taxon>
        <taxon>Chordata</taxon>
        <taxon>Craniata</taxon>
        <taxon>Vertebrata</taxon>
        <taxon>Euteleostomi</taxon>
        <taxon>Actinopterygii</taxon>
        <taxon>Neopterygii</taxon>
        <taxon>Teleostei</taxon>
        <taxon>Anguilliformes</taxon>
        <taxon>Congridae</taxon>
        <taxon>Conger</taxon>
    </lineage>
</organism>
<evidence type="ECO:0000256" key="2">
    <source>
        <dbReference type="ARBA" id="ARBA00013087"/>
    </source>
</evidence>
<proteinExistence type="inferred from homology"/>
<feature type="binding site" evidence="10">
    <location>
        <begin position="289"/>
        <end position="293"/>
    </location>
    <ligand>
        <name>FMN</name>
        <dbReference type="ChEBI" id="CHEBI:58210"/>
    </ligand>
</feature>
<dbReference type="InterPro" id="IPR000262">
    <property type="entry name" value="FMN-dep_DH"/>
</dbReference>
<feature type="binding site" evidence="10">
    <location>
        <position position="258"/>
    </location>
    <ligand>
        <name>FMN</name>
        <dbReference type="ChEBI" id="CHEBI:58210"/>
    </ligand>
</feature>
<feature type="domain" description="FMN hydroxy acid dehydrogenase" evidence="11">
    <location>
        <begin position="1"/>
        <end position="357"/>
    </location>
</feature>
<reference evidence="12" key="1">
    <citation type="journal article" date="2023" name="Science">
        <title>Genome structures resolve the early diversification of teleost fishes.</title>
        <authorList>
            <person name="Parey E."/>
            <person name="Louis A."/>
            <person name="Montfort J."/>
            <person name="Bouchez O."/>
            <person name="Roques C."/>
            <person name="Iampietro C."/>
            <person name="Lluch J."/>
            <person name="Castinel A."/>
            <person name="Donnadieu C."/>
            <person name="Desvignes T."/>
            <person name="Floi Bucao C."/>
            <person name="Jouanno E."/>
            <person name="Wen M."/>
            <person name="Mejri S."/>
            <person name="Dirks R."/>
            <person name="Jansen H."/>
            <person name="Henkel C."/>
            <person name="Chen W.J."/>
            <person name="Zahm M."/>
            <person name="Cabau C."/>
            <person name="Klopp C."/>
            <person name="Thompson A.W."/>
            <person name="Robinson-Rechavi M."/>
            <person name="Braasch I."/>
            <person name="Lecointre G."/>
            <person name="Bobe J."/>
            <person name="Postlethwait J.H."/>
            <person name="Berthelot C."/>
            <person name="Roest Crollius H."/>
            <person name="Guiguen Y."/>
        </authorList>
    </citation>
    <scope>NUCLEOTIDE SEQUENCE</scope>
    <source>
        <strain evidence="12">Concon-B</strain>
    </source>
</reference>
<dbReference type="SUPFAM" id="SSF51395">
    <property type="entry name" value="FMN-linked oxidoreductases"/>
    <property type="match status" value="1"/>
</dbReference>
<dbReference type="GO" id="GO:0003973">
    <property type="term" value="F:(S)-2-hydroxy-acid oxidase activity"/>
    <property type="evidence" value="ECO:0007669"/>
    <property type="project" value="UniProtKB-EC"/>
</dbReference>
<protein>
    <recommendedName>
        <fullName evidence="2">(S)-2-hydroxy-acid oxidase</fullName>
        <ecNumber evidence="2">1.1.3.15</ecNumber>
    </recommendedName>
</protein>
<dbReference type="EMBL" id="JAFJMO010000001">
    <property type="protein sequence ID" value="KAJ8288727.1"/>
    <property type="molecule type" value="Genomic_DNA"/>
</dbReference>
<comment type="cofactor">
    <cofactor evidence="1">
        <name>FMN</name>
        <dbReference type="ChEBI" id="CHEBI:58210"/>
    </cofactor>
</comment>
<feature type="binding site" evidence="10">
    <location>
        <position position="156"/>
    </location>
    <ligand>
        <name>FMN</name>
        <dbReference type="ChEBI" id="CHEBI:58210"/>
    </ligand>
</feature>
<dbReference type="Pfam" id="PF01070">
    <property type="entry name" value="FMN_dh"/>
    <property type="match status" value="1"/>
</dbReference>
<dbReference type="InterPro" id="IPR013785">
    <property type="entry name" value="Aldolase_TIM"/>
</dbReference>
<dbReference type="Gene3D" id="3.20.20.70">
    <property type="entry name" value="Aldolase class I"/>
    <property type="match status" value="1"/>
</dbReference>
<dbReference type="InterPro" id="IPR008259">
    <property type="entry name" value="FMN_hydac_DH_AS"/>
</dbReference>
<evidence type="ECO:0000256" key="3">
    <source>
        <dbReference type="ARBA" id="ARBA00022630"/>
    </source>
</evidence>
<evidence type="ECO:0000256" key="6">
    <source>
        <dbReference type="ARBA" id="ARBA00024042"/>
    </source>
</evidence>
<feature type="binding site" evidence="10">
    <location>
        <begin position="312"/>
        <end position="313"/>
    </location>
    <ligand>
        <name>FMN</name>
        <dbReference type="ChEBI" id="CHEBI:58210"/>
    </ligand>
</feature>
<feature type="binding site" evidence="10">
    <location>
        <position position="165"/>
    </location>
    <ligand>
        <name>glyoxylate</name>
        <dbReference type="ChEBI" id="CHEBI:36655"/>
    </ligand>
</feature>
<comment type="caution">
    <text evidence="12">The sequence shown here is derived from an EMBL/GenBank/DDBJ whole genome shotgun (WGS) entry which is preliminary data.</text>
</comment>
<keyword evidence="5" id="KW-0560">Oxidoreductase</keyword>
<dbReference type="GO" id="GO:0005777">
    <property type="term" value="C:peroxisome"/>
    <property type="evidence" value="ECO:0007669"/>
    <property type="project" value="UniProtKB-ARBA"/>
</dbReference>
<evidence type="ECO:0000256" key="1">
    <source>
        <dbReference type="ARBA" id="ARBA00001917"/>
    </source>
</evidence>
<feature type="binding site" evidence="10">
    <location>
        <position position="130"/>
    </location>
    <ligand>
        <name>FMN</name>
        <dbReference type="ChEBI" id="CHEBI:58210"/>
    </ligand>
</feature>
<keyword evidence="3 10" id="KW-0285">Flavoprotein</keyword>
<dbReference type="EC" id="1.1.3.15" evidence="2"/>
<evidence type="ECO:0000313" key="13">
    <source>
        <dbReference type="Proteomes" id="UP001152803"/>
    </source>
</evidence>
<dbReference type="InterPro" id="IPR012133">
    <property type="entry name" value="Alpha-hydoxy_acid_DH_FMN"/>
</dbReference>